<dbReference type="Proteomes" id="UP000034932">
    <property type="component" value="Unassembled WGS sequence"/>
</dbReference>
<evidence type="ECO:0000256" key="3">
    <source>
        <dbReference type="ARBA" id="ARBA00022801"/>
    </source>
</evidence>
<evidence type="ECO:0000259" key="7">
    <source>
        <dbReference type="SMART" id="SM00278"/>
    </source>
</evidence>
<evidence type="ECO:0000256" key="6">
    <source>
        <dbReference type="ARBA" id="ARBA00023295"/>
    </source>
</evidence>
<feature type="domain" description="Helix-hairpin-helix DNA-binding motif class 1" evidence="7">
    <location>
        <begin position="130"/>
        <end position="149"/>
    </location>
</feature>
<dbReference type="PATRIC" id="fig|1618573.3.peg.533"/>
<dbReference type="PANTHER" id="PTHR43286">
    <property type="entry name" value="ENDONUCLEASE III-LIKE PROTEIN 1"/>
    <property type="match status" value="1"/>
</dbReference>
<gene>
    <name evidence="9" type="ORF">UT19_C0007G0018</name>
</gene>
<feature type="domain" description="HhH-GPD" evidence="8">
    <location>
        <begin position="37"/>
        <end position="206"/>
    </location>
</feature>
<dbReference type="InterPro" id="IPR011257">
    <property type="entry name" value="DNA_glycosylase"/>
</dbReference>
<evidence type="ECO:0000256" key="1">
    <source>
        <dbReference type="ARBA" id="ARBA00008343"/>
    </source>
</evidence>
<dbReference type="Pfam" id="PF00730">
    <property type="entry name" value="HhH-GPD"/>
    <property type="match status" value="1"/>
</dbReference>
<keyword evidence="3" id="KW-0378">Hydrolase</keyword>
<accession>A0A0G0P6M4</accession>
<keyword evidence="5 9" id="KW-0456">Lyase</keyword>
<keyword evidence="2" id="KW-0227">DNA damage</keyword>
<dbReference type="PROSITE" id="PS01155">
    <property type="entry name" value="ENDONUCLEASE_III_2"/>
    <property type="match status" value="1"/>
</dbReference>
<dbReference type="SMART" id="SM00278">
    <property type="entry name" value="HhH1"/>
    <property type="match status" value="1"/>
</dbReference>
<dbReference type="GO" id="GO:0006285">
    <property type="term" value="P:base-excision repair, AP site formation"/>
    <property type="evidence" value="ECO:0007669"/>
    <property type="project" value="TreeGrafter"/>
</dbReference>
<comment type="caution">
    <text evidence="9">The sequence shown here is derived from an EMBL/GenBank/DDBJ whole genome shotgun (WGS) entry which is preliminary data.</text>
</comment>
<dbReference type="GO" id="GO:0003906">
    <property type="term" value="F:DNA-(apurinic or apyrimidinic site) endonuclease activity"/>
    <property type="evidence" value="ECO:0007669"/>
    <property type="project" value="TreeGrafter"/>
</dbReference>
<evidence type="ECO:0000259" key="8">
    <source>
        <dbReference type="SMART" id="SM00478"/>
    </source>
</evidence>
<protein>
    <submittedName>
        <fullName evidence="9">DNA-(Apurinic or apyrimidinic site) lyase</fullName>
    </submittedName>
</protein>
<dbReference type="SMART" id="SM00478">
    <property type="entry name" value="ENDO3c"/>
    <property type="match status" value="1"/>
</dbReference>
<dbReference type="GO" id="GO:0000703">
    <property type="term" value="F:oxidized pyrimidine nucleobase lesion DNA N-glycosylase activity"/>
    <property type="evidence" value="ECO:0007669"/>
    <property type="project" value="TreeGrafter"/>
</dbReference>
<organism evidence="9 10">
    <name type="scientific">Candidatus Woesebacteria bacterium GW2011_GWB1_39_10b</name>
    <dbReference type="NCBI Taxonomy" id="1618573"/>
    <lineage>
        <taxon>Bacteria</taxon>
        <taxon>Candidatus Woeseibacteriota</taxon>
    </lineage>
</organism>
<evidence type="ECO:0000313" key="9">
    <source>
        <dbReference type="EMBL" id="KKQ93774.1"/>
    </source>
</evidence>
<evidence type="ECO:0000313" key="10">
    <source>
        <dbReference type="Proteomes" id="UP000034932"/>
    </source>
</evidence>
<dbReference type="GO" id="GO:0006289">
    <property type="term" value="P:nucleotide-excision repair"/>
    <property type="evidence" value="ECO:0007669"/>
    <property type="project" value="TreeGrafter"/>
</dbReference>
<dbReference type="GO" id="GO:0003677">
    <property type="term" value="F:DNA binding"/>
    <property type="evidence" value="ECO:0007669"/>
    <property type="project" value="InterPro"/>
</dbReference>
<comment type="similarity">
    <text evidence="1">Belongs to the Nth/MutY family.</text>
</comment>
<dbReference type="InterPro" id="IPR003583">
    <property type="entry name" value="Hlx-hairpin-Hlx_DNA-bd_motif"/>
</dbReference>
<dbReference type="EMBL" id="LBVW01000007">
    <property type="protein sequence ID" value="KKQ93774.1"/>
    <property type="molecule type" value="Genomic_DNA"/>
</dbReference>
<dbReference type="Pfam" id="PF00633">
    <property type="entry name" value="HHH"/>
    <property type="match status" value="1"/>
</dbReference>
<dbReference type="STRING" id="1618573.UT19_C0007G0018"/>
<dbReference type="PIRSF" id="PIRSF001435">
    <property type="entry name" value="Nth"/>
    <property type="match status" value="1"/>
</dbReference>
<dbReference type="InterPro" id="IPR000445">
    <property type="entry name" value="HhH_motif"/>
</dbReference>
<evidence type="ECO:0000256" key="4">
    <source>
        <dbReference type="ARBA" id="ARBA00023204"/>
    </source>
</evidence>
<name>A0A0G0P6M4_9BACT</name>
<evidence type="ECO:0000256" key="5">
    <source>
        <dbReference type="ARBA" id="ARBA00023239"/>
    </source>
</evidence>
<dbReference type="InterPro" id="IPR023170">
    <property type="entry name" value="HhH_base_excis_C"/>
</dbReference>
<dbReference type="SUPFAM" id="SSF48150">
    <property type="entry name" value="DNA-glycosylase"/>
    <property type="match status" value="1"/>
</dbReference>
<dbReference type="InterPro" id="IPR004036">
    <property type="entry name" value="Endonuclease-III-like_CS2"/>
</dbReference>
<dbReference type="PANTHER" id="PTHR43286:SF1">
    <property type="entry name" value="ENDONUCLEASE III-LIKE PROTEIN 1"/>
    <property type="match status" value="1"/>
</dbReference>
<dbReference type="InterPro" id="IPR003265">
    <property type="entry name" value="HhH-GPD_domain"/>
</dbReference>
<proteinExistence type="inferred from homology"/>
<dbReference type="CDD" id="cd00056">
    <property type="entry name" value="ENDO3c"/>
    <property type="match status" value="1"/>
</dbReference>
<reference evidence="9 10" key="1">
    <citation type="journal article" date="2015" name="Nature">
        <title>rRNA introns, odd ribosomes, and small enigmatic genomes across a large radiation of phyla.</title>
        <authorList>
            <person name="Brown C.T."/>
            <person name="Hug L.A."/>
            <person name="Thomas B.C."/>
            <person name="Sharon I."/>
            <person name="Castelle C.J."/>
            <person name="Singh A."/>
            <person name="Wilkins M.J."/>
            <person name="Williams K.H."/>
            <person name="Banfield J.F."/>
        </authorList>
    </citation>
    <scope>NUCLEOTIDE SEQUENCE [LARGE SCALE GENOMIC DNA]</scope>
</reference>
<keyword evidence="6" id="KW-0326">Glycosidase</keyword>
<sequence length="224" mass="25641">MAKNFKRVFSLFKKRYKIVPLETFADDPYKTLVSTVLSSRTKDETTHLAAKRLFKRAPDMKKLGQLEQLEIRNLIYPVGFYKTKAKHLKMLAERILEPARNATQSLAGGEFSSKGRSATERGGKIPETREELTKLPGVGRKTANLVLNRAFDIPAIAVDTHVHKISNLLGWVKTKTPQQTEKELVKIIPKKYWSDMNRLFVSIGRQFNSKRKLEEFLRKNGLIA</sequence>
<dbReference type="AlphaFoldDB" id="A0A0G0P6M4"/>
<dbReference type="Gene3D" id="1.10.340.30">
    <property type="entry name" value="Hypothetical protein, domain 2"/>
    <property type="match status" value="1"/>
</dbReference>
<keyword evidence="4" id="KW-0234">DNA repair</keyword>
<dbReference type="GO" id="GO:0016829">
    <property type="term" value="F:lyase activity"/>
    <property type="evidence" value="ECO:0007669"/>
    <property type="project" value="UniProtKB-KW"/>
</dbReference>
<dbReference type="Gene3D" id="1.10.1670.10">
    <property type="entry name" value="Helix-hairpin-Helix base-excision DNA repair enzymes (C-terminal)"/>
    <property type="match status" value="1"/>
</dbReference>
<evidence type="ECO:0000256" key="2">
    <source>
        <dbReference type="ARBA" id="ARBA00022763"/>
    </source>
</evidence>